<keyword evidence="3" id="KW-1185">Reference proteome</keyword>
<dbReference type="InterPro" id="IPR000084">
    <property type="entry name" value="PE-PGRS_N"/>
</dbReference>
<gene>
    <name evidence="2" type="ORF">D7D52_25370</name>
</gene>
<protein>
    <submittedName>
        <fullName evidence="2">PE family protein</fullName>
    </submittedName>
</protein>
<dbReference type="KEGG" id="nyu:D7D52_25370"/>
<accession>A0A386ZG77</accession>
<sequence length="104" mass="10665">MSINAFDGLRFDASTARDAAAQLDALADRIANGLGVEQVKLDFAPAGADEVSQRAAQTLSSVAASFVASGGDGVTELRNLAATLRSQFDAFGQVEEQSVLGFAG</sequence>
<proteinExistence type="predicted"/>
<dbReference type="Gene3D" id="1.10.287.850">
    <property type="entry name" value="HP0062-like domain"/>
    <property type="match status" value="1"/>
</dbReference>
<dbReference type="EMBL" id="CP032568">
    <property type="protein sequence ID" value="AYF76591.1"/>
    <property type="molecule type" value="Genomic_DNA"/>
</dbReference>
<dbReference type="Pfam" id="PF00934">
    <property type="entry name" value="PE"/>
    <property type="match status" value="1"/>
</dbReference>
<name>A0A386ZG77_9NOCA</name>
<dbReference type="RefSeq" id="WP_120740256.1">
    <property type="nucleotide sequence ID" value="NZ_CP032568.1"/>
</dbReference>
<dbReference type="OrthoDB" id="4636567at2"/>
<evidence type="ECO:0000313" key="2">
    <source>
        <dbReference type="EMBL" id="AYF76591.1"/>
    </source>
</evidence>
<evidence type="ECO:0000259" key="1">
    <source>
        <dbReference type="Pfam" id="PF00934"/>
    </source>
</evidence>
<dbReference type="Proteomes" id="UP000267164">
    <property type="component" value="Chromosome"/>
</dbReference>
<organism evidence="2 3">
    <name type="scientific">Nocardia yunnanensis</name>
    <dbReference type="NCBI Taxonomy" id="2382165"/>
    <lineage>
        <taxon>Bacteria</taxon>
        <taxon>Bacillati</taxon>
        <taxon>Actinomycetota</taxon>
        <taxon>Actinomycetes</taxon>
        <taxon>Mycobacteriales</taxon>
        <taxon>Nocardiaceae</taxon>
        <taxon>Nocardia</taxon>
    </lineage>
</organism>
<dbReference type="AlphaFoldDB" id="A0A386ZG77"/>
<reference evidence="2 3" key="1">
    <citation type="submission" date="2018-09" db="EMBL/GenBank/DDBJ databases">
        <title>Nocardia yunnanensis sp. nov., an actinomycete isolated from a soil sample.</title>
        <authorList>
            <person name="Zhang J."/>
        </authorList>
    </citation>
    <scope>NUCLEOTIDE SEQUENCE [LARGE SCALE GENOMIC DNA]</scope>
    <source>
        <strain evidence="2 3">CFHS0054</strain>
    </source>
</reference>
<evidence type="ECO:0000313" key="3">
    <source>
        <dbReference type="Proteomes" id="UP000267164"/>
    </source>
</evidence>
<feature type="domain" description="PE" evidence="1">
    <location>
        <begin position="14"/>
        <end position="97"/>
    </location>
</feature>